<dbReference type="Pfam" id="PF09206">
    <property type="entry name" value="ArabFuran-catal"/>
    <property type="match status" value="1"/>
</dbReference>
<keyword evidence="8" id="KW-1015">Disulfide bond</keyword>
<dbReference type="InterPro" id="IPR015289">
    <property type="entry name" value="A-L-arabinofuranosidase_B_cat"/>
</dbReference>
<dbReference type="GO" id="GO:0045493">
    <property type="term" value="P:xylan catabolic process"/>
    <property type="evidence" value="ECO:0007669"/>
    <property type="project" value="UniProtKB-KW"/>
</dbReference>
<evidence type="ECO:0000256" key="5">
    <source>
        <dbReference type="ARBA" id="ARBA00023180"/>
    </source>
</evidence>
<dbReference type="GO" id="GO:0005576">
    <property type="term" value="C:extracellular region"/>
    <property type="evidence" value="ECO:0007669"/>
    <property type="project" value="UniProtKB-SubCell"/>
</dbReference>
<evidence type="ECO:0000256" key="2">
    <source>
        <dbReference type="ARBA" id="ARBA00006963"/>
    </source>
</evidence>
<protein>
    <recommendedName>
        <fullName evidence="9">Alpha-L-arabinofuranosidase</fullName>
        <ecNumber evidence="9">3.2.1.55</ecNumber>
    </recommendedName>
</protein>
<organism evidence="13 14">
    <name type="scientific">Neohortaea acidophila</name>
    <dbReference type="NCBI Taxonomy" id="245834"/>
    <lineage>
        <taxon>Eukaryota</taxon>
        <taxon>Fungi</taxon>
        <taxon>Dikarya</taxon>
        <taxon>Ascomycota</taxon>
        <taxon>Pezizomycotina</taxon>
        <taxon>Dothideomycetes</taxon>
        <taxon>Dothideomycetidae</taxon>
        <taxon>Mycosphaerellales</taxon>
        <taxon>Teratosphaeriaceae</taxon>
        <taxon>Neohortaea</taxon>
    </lineage>
</organism>
<dbReference type="Gene3D" id="2.60.120.200">
    <property type="match status" value="1"/>
</dbReference>
<dbReference type="AlphaFoldDB" id="A0A6A6PJD6"/>
<reference evidence="13" key="1">
    <citation type="journal article" date="2020" name="Stud. Mycol.">
        <title>101 Dothideomycetes genomes: a test case for predicting lifestyles and emergence of pathogens.</title>
        <authorList>
            <person name="Haridas S."/>
            <person name="Albert R."/>
            <person name="Binder M."/>
            <person name="Bloem J."/>
            <person name="Labutti K."/>
            <person name="Salamov A."/>
            <person name="Andreopoulos B."/>
            <person name="Baker S."/>
            <person name="Barry K."/>
            <person name="Bills G."/>
            <person name="Bluhm B."/>
            <person name="Cannon C."/>
            <person name="Castanera R."/>
            <person name="Culley D."/>
            <person name="Daum C."/>
            <person name="Ezra D."/>
            <person name="Gonzalez J."/>
            <person name="Henrissat B."/>
            <person name="Kuo A."/>
            <person name="Liang C."/>
            <person name="Lipzen A."/>
            <person name="Lutzoni F."/>
            <person name="Magnuson J."/>
            <person name="Mondo S."/>
            <person name="Nolan M."/>
            <person name="Ohm R."/>
            <person name="Pangilinan J."/>
            <person name="Park H.-J."/>
            <person name="Ramirez L."/>
            <person name="Alfaro M."/>
            <person name="Sun H."/>
            <person name="Tritt A."/>
            <person name="Yoshinaga Y."/>
            <person name="Zwiers L.-H."/>
            <person name="Turgeon B."/>
            <person name="Goodwin S."/>
            <person name="Spatafora J."/>
            <person name="Crous P."/>
            <person name="Grigoriev I."/>
        </authorList>
    </citation>
    <scope>NUCLEOTIDE SEQUENCE</scope>
    <source>
        <strain evidence="13">CBS 113389</strain>
    </source>
</reference>
<dbReference type="Gene3D" id="2.80.10.50">
    <property type="match status" value="1"/>
</dbReference>
<evidence type="ECO:0000256" key="10">
    <source>
        <dbReference type="SAM" id="MobiDB-lite"/>
    </source>
</evidence>
<feature type="disulfide bond" evidence="8">
    <location>
        <begin position="85"/>
        <end position="90"/>
    </location>
</feature>
<dbReference type="SUPFAM" id="SSF110221">
    <property type="entry name" value="AbfB domain"/>
    <property type="match status" value="1"/>
</dbReference>
<dbReference type="CDD" id="cd23399">
    <property type="entry name" value="beta-trefoil_ABD_ABFB"/>
    <property type="match status" value="1"/>
</dbReference>
<feature type="disulfide bond" evidence="8">
    <location>
        <begin position="181"/>
        <end position="182"/>
    </location>
</feature>
<dbReference type="PANTHER" id="PTHR39447:SF2">
    <property type="entry name" value="ALPHA-L-ARABINOFURANOSIDASE B"/>
    <property type="match status" value="1"/>
</dbReference>
<dbReference type="InterPro" id="IPR038964">
    <property type="entry name" value="ABFB"/>
</dbReference>
<proteinExistence type="inferred from homology"/>
<feature type="active site" description="Nucleophile" evidence="7">
    <location>
        <position position="226"/>
    </location>
</feature>
<keyword evidence="4 9" id="KW-0378">Hydrolase</keyword>
<dbReference type="GeneID" id="54472620"/>
<keyword evidence="6 9" id="KW-0326">Glycosidase</keyword>
<feature type="domain" description="Alpha-L-arabinofuranosidase B arabinose-binding" evidence="11">
    <location>
        <begin position="356"/>
        <end position="503"/>
    </location>
</feature>
<dbReference type="UniPathway" id="UPA00667"/>
<dbReference type="EMBL" id="MU001641">
    <property type="protein sequence ID" value="KAF2479804.1"/>
    <property type="molecule type" value="Genomic_DNA"/>
</dbReference>
<dbReference type="InterPro" id="IPR013320">
    <property type="entry name" value="ConA-like_dom_sf"/>
</dbReference>
<evidence type="ECO:0000259" key="11">
    <source>
        <dbReference type="Pfam" id="PF05270"/>
    </source>
</evidence>
<evidence type="ECO:0000256" key="1">
    <source>
        <dbReference type="ARBA" id="ARBA00001462"/>
    </source>
</evidence>
<evidence type="ECO:0000256" key="3">
    <source>
        <dbReference type="ARBA" id="ARBA00022729"/>
    </source>
</evidence>
<keyword evidence="5" id="KW-0325">Glycoprotein</keyword>
<dbReference type="InterPro" id="IPR036195">
    <property type="entry name" value="AbfB_ABD_sf"/>
</dbReference>
<dbReference type="GO" id="GO:0031222">
    <property type="term" value="P:arabinan catabolic process"/>
    <property type="evidence" value="ECO:0007669"/>
    <property type="project" value="UniProtKB-UniRule"/>
</dbReference>
<feature type="region of interest" description="Disordered" evidence="10">
    <location>
        <begin position="101"/>
        <end position="123"/>
    </location>
</feature>
<evidence type="ECO:0000256" key="7">
    <source>
        <dbReference type="PIRSR" id="PIRSR638964-1"/>
    </source>
</evidence>
<feature type="domain" description="Alpha-L-arabinofuranosidase B catalytic" evidence="12">
    <location>
        <begin position="24"/>
        <end position="338"/>
    </location>
</feature>
<keyword evidence="3 9" id="KW-0732">Signal</keyword>
<dbReference type="InterPro" id="IPR007934">
    <property type="entry name" value="AbfB_ABD"/>
</dbReference>
<sequence>MFSDSSLSKALGLVAFASLASAGPCDIYAQYDTPCVAAHSTTRALYNSYNGPLYEVVRGSDGSSTNIAPLSAGGVANAGAQDSFCANTTCVIQTIYDQSGNGNNLTPAPPGGETAGPQSNGYDNPASAIGAPVTLNGQKAYGIFSSPGTGYRIEDTKGVATGNEPESIYAVLDGTHFNDNCCFDYGNAETNAHDDGDATMEAIYFGTCTVWDKGAGSGPWIMADLENGLYSSNAEYGTNSADPTQNDRFLTAMVKGGTDGFALLGGNAQSGDLSTYYNGSRPSGYQPMNKQGAIILGIGGDNSDGAQGTFYEGVMTSGLAPAAADAAVQANVVAAGYATTSLVSGPAVNPGSTVTMRVTTPGFTTRYIAQNGTSGQYSSSVVTTVITSSSPSSLQQLGLWKVVEGLAQSDCVSFESSITSGSYIRHYAFELYVDANDGSAQFADDATFCPKAALNGQGNSIMSWSYPTRFFRNYADTMFVASEGGPQYFDTTNSYNNDVSYVVGSGFES</sequence>
<evidence type="ECO:0000256" key="4">
    <source>
        <dbReference type="ARBA" id="ARBA00022801"/>
    </source>
</evidence>
<keyword evidence="14" id="KW-1185">Reference proteome</keyword>
<accession>A0A6A6PJD6</accession>
<evidence type="ECO:0000259" key="12">
    <source>
        <dbReference type="Pfam" id="PF09206"/>
    </source>
</evidence>
<evidence type="ECO:0000256" key="9">
    <source>
        <dbReference type="RuleBase" id="RU367111"/>
    </source>
</evidence>
<feature type="signal peptide" evidence="9">
    <location>
        <begin position="1"/>
        <end position="22"/>
    </location>
</feature>
<evidence type="ECO:0000313" key="14">
    <source>
        <dbReference type="Proteomes" id="UP000799767"/>
    </source>
</evidence>
<dbReference type="SUPFAM" id="SSF49899">
    <property type="entry name" value="Concanavalin A-like lectins/glucanases"/>
    <property type="match status" value="1"/>
</dbReference>
<feature type="chain" id="PRO_5027165886" description="Alpha-L-arabinofuranosidase" evidence="9">
    <location>
        <begin position="23"/>
        <end position="509"/>
    </location>
</feature>
<name>A0A6A6PJD6_9PEZI</name>
<keyword evidence="9" id="KW-0119">Carbohydrate metabolism</keyword>
<feature type="active site" description="Proton donor" evidence="7">
    <location>
        <position position="301"/>
    </location>
</feature>
<evidence type="ECO:0000256" key="6">
    <source>
        <dbReference type="ARBA" id="ARBA00023295"/>
    </source>
</evidence>
<dbReference type="Pfam" id="PF05270">
    <property type="entry name" value="AbfB"/>
    <property type="match status" value="1"/>
</dbReference>
<dbReference type="GO" id="GO:0046556">
    <property type="term" value="F:alpha-L-arabinofuranosidase activity"/>
    <property type="evidence" value="ECO:0007669"/>
    <property type="project" value="UniProtKB-UniRule"/>
</dbReference>
<keyword evidence="9" id="KW-0858">Xylan degradation</keyword>
<dbReference type="GO" id="GO:0045490">
    <property type="term" value="P:pectin catabolic process"/>
    <property type="evidence" value="ECO:0007669"/>
    <property type="project" value="TreeGrafter"/>
</dbReference>
<dbReference type="Proteomes" id="UP000799767">
    <property type="component" value="Unassembled WGS sequence"/>
</dbReference>
<dbReference type="EC" id="3.2.1.55" evidence="9"/>
<evidence type="ECO:0000313" key="13">
    <source>
        <dbReference type="EMBL" id="KAF2479804.1"/>
    </source>
</evidence>
<gene>
    <name evidence="13" type="ORF">BDY17DRAFT_256692</name>
</gene>
<comment type="similarity">
    <text evidence="2 9">Belongs to the glycosyl hydrolase 54 family.</text>
</comment>
<dbReference type="OrthoDB" id="157622at2759"/>
<keyword evidence="9" id="KW-0624">Polysaccharide degradation</keyword>
<feature type="disulfide bond" evidence="8">
    <location>
        <begin position="25"/>
        <end position="35"/>
    </location>
</feature>
<dbReference type="GO" id="GO:0046373">
    <property type="term" value="P:L-arabinose metabolic process"/>
    <property type="evidence" value="ECO:0007669"/>
    <property type="project" value="UniProtKB-UniRule"/>
</dbReference>
<evidence type="ECO:0000256" key="8">
    <source>
        <dbReference type="PIRSR" id="PIRSR638964-3"/>
    </source>
</evidence>
<comment type="pathway">
    <text evidence="9">Glycan metabolism; L-arabinan degradation.</text>
</comment>
<dbReference type="PANTHER" id="PTHR39447">
    <property type="entry name" value="ALPHA-L-ARABINOFURANOSIDASE B"/>
    <property type="match status" value="1"/>
</dbReference>
<keyword evidence="9" id="KW-0964">Secreted</keyword>
<comment type="subcellular location">
    <subcellularLocation>
        <location evidence="9">Secreted</location>
    </subcellularLocation>
</comment>
<dbReference type="FunFam" id="2.80.10.50:FF:000059">
    <property type="entry name" value="Probable alpha-L-arabinofuranosidase B"/>
    <property type="match status" value="1"/>
</dbReference>
<dbReference type="RefSeq" id="XP_033586374.1">
    <property type="nucleotide sequence ID" value="XM_033731618.1"/>
</dbReference>
<comment type="catalytic activity">
    <reaction evidence="1 9">
        <text>Hydrolysis of terminal non-reducing alpha-L-arabinofuranoside residues in alpha-L-arabinosides.</text>
        <dbReference type="EC" id="3.2.1.55"/>
    </reaction>
</comment>
<feature type="disulfide bond" evidence="8">
    <location>
        <begin position="411"/>
        <end position="449"/>
    </location>
</feature>